<dbReference type="RefSeq" id="WP_132807501.1">
    <property type="nucleotide sequence ID" value="NZ_SMAK01000011.1"/>
</dbReference>
<dbReference type="AlphaFoldDB" id="A0A4R3M4U5"/>
<proteinExistence type="predicted"/>
<dbReference type="Proteomes" id="UP000295678">
    <property type="component" value="Unassembled WGS sequence"/>
</dbReference>
<reference evidence="1 2" key="1">
    <citation type="submission" date="2019-03" db="EMBL/GenBank/DDBJ databases">
        <title>Genomic Encyclopedia of Type Strains, Phase IV (KMG-IV): sequencing the most valuable type-strain genomes for metagenomic binning, comparative biology and taxonomic classification.</title>
        <authorList>
            <person name="Goeker M."/>
        </authorList>
    </citation>
    <scope>NUCLEOTIDE SEQUENCE [LARGE SCALE GENOMIC DNA]</scope>
    <source>
        <strain evidence="1 2">DSM 19345</strain>
    </source>
</reference>
<sequence length="69" mass="7920">MAGATLSPRSGAVCYREMDRPIVKARAGQPDVPVEIRNRRPRVDVFADRCYLKRVAEKIYAKDFELFGY</sequence>
<evidence type="ECO:0000313" key="1">
    <source>
        <dbReference type="EMBL" id="TCT06427.1"/>
    </source>
</evidence>
<protein>
    <submittedName>
        <fullName evidence="1">Uncharacterized protein</fullName>
    </submittedName>
</protein>
<accession>A0A4R3M4U5</accession>
<gene>
    <name evidence="1" type="ORF">EDC22_11110</name>
</gene>
<comment type="caution">
    <text evidence="1">The sequence shown here is derived from an EMBL/GenBank/DDBJ whole genome shotgun (WGS) entry which is preliminary data.</text>
</comment>
<name>A0A4R3M4U5_9HYPH</name>
<evidence type="ECO:0000313" key="2">
    <source>
        <dbReference type="Proteomes" id="UP000295678"/>
    </source>
</evidence>
<keyword evidence="2" id="KW-1185">Reference proteome</keyword>
<organism evidence="1 2">
    <name type="scientific">Tepidamorphus gemmatus</name>
    <dbReference type="NCBI Taxonomy" id="747076"/>
    <lineage>
        <taxon>Bacteria</taxon>
        <taxon>Pseudomonadati</taxon>
        <taxon>Pseudomonadota</taxon>
        <taxon>Alphaproteobacteria</taxon>
        <taxon>Hyphomicrobiales</taxon>
        <taxon>Tepidamorphaceae</taxon>
        <taxon>Tepidamorphus</taxon>
    </lineage>
</organism>
<dbReference type="EMBL" id="SMAK01000011">
    <property type="protein sequence ID" value="TCT06427.1"/>
    <property type="molecule type" value="Genomic_DNA"/>
</dbReference>